<dbReference type="CDD" id="cd06296">
    <property type="entry name" value="PBP1_CatR-like"/>
    <property type="match status" value="1"/>
</dbReference>
<dbReference type="Proteomes" id="UP001500416">
    <property type="component" value="Unassembled WGS sequence"/>
</dbReference>
<dbReference type="Gene3D" id="3.40.50.2300">
    <property type="match status" value="2"/>
</dbReference>
<dbReference type="Pfam" id="PF00356">
    <property type="entry name" value="LacI"/>
    <property type="match status" value="1"/>
</dbReference>
<dbReference type="InterPro" id="IPR028082">
    <property type="entry name" value="Peripla_BP_I"/>
</dbReference>
<keyword evidence="3" id="KW-0804">Transcription</keyword>
<dbReference type="InterPro" id="IPR010982">
    <property type="entry name" value="Lambda_DNA-bd_dom_sf"/>
</dbReference>
<comment type="caution">
    <text evidence="5">The sequence shown here is derived from an EMBL/GenBank/DDBJ whole genome shotgun (WGS) entry which is preliminary data.</text>
</comment>
<dbReference type="SUPFAM" id="SSF53822">
    <property type="entry name" value="Periplasmic binding protein-like I"/>
    <property type="match status" value="1"/>
</dbReference>
<dbReference type="SUPFAM" id="SSF47413">
    <property type="entry name" value="lambda repressor-like DNA-binding domains"/>
    <property type="match status" value="1"/>
</dbReference>
<evidence type="ECO:0000256" key="3">
    <source>
        <dbReference type="ARBA" id="ARBA00023163"/>
    </source>
</evidence>
<gene>
    <name evidence="5" type="ORF">GCM10010492_01320</name>
</gene>
<dbReference type="GO" id="GO:0003677">
    <property type="term" value="F:DNA binding"/>
    <property type="evidence" value="ECO:0007669"/>
    <property type="project" value="UniProtKB-KW"/>
</dbReference>
<protein>
    <submittedName>
        <fullName evidence="5">LacI family DNA-binding transcriptional regulator</fullName>
    </submittedName>
</protein>
<dbReference type="Pfam" id="PF13377">
    <property type="entry name" value="Peripla_BP_3"/>
    <property type="match status" value="1"/>
</dbReference>
<dbReference type="Gene3D" id="1.10.260.40">
    <property type="entry name" value="lambda repressor-like DNA-binding domains"/>
    <property type="match status" value="1"/>
</dbReference>
<dbReference type="SMART" id="SM00354">
    <property type="entry name" value="HTH_LACI"/>
    <property type="match status" value="1"/>
</dbReference>
<evidence type="ECO:0000313" key="5">
    <source>
        <dbReference type="EMBL" id="GAA0207495.1"/>
    </source>
</evidence>
<evidence type="ECO:0000259" key="4">
    <source>
        <dbReference type="PROSITE" id="PS50932"/>
    </source>
</evidence>
<accession>A0ABP3CJG6</accession>
<keyword evidence="6" id="KW-1185">Reference proteome</keyword>
<dbReference type="PANTHER" id="PTHR30146">
    <property type="entry name" value="LACI-RELATED TRANSCRIPTIONAL REPRESSOR"/>
    <property type="match status" value="1"/>
</dbReference>
<dbReference type="PROSITE" id="PS50932">
    <property type="entry name" value="HTH_LACI_2"/>
    <property type="match status" value="1"/>
</dbReference>
<keyword evidence="2 5" id="KW-0238">DNA-binding</keyword>
<proteinExistence type="predicted"/>
<evidence type="ECO:0000256" key="2">
    <source>
        <dbReference type="ARBA" id="ARBA00023125"/>
    </source>
</evidence>
<evidence type="ECO:0000256" key="1">
    <source>
        <dbReference type="ARBA" id="ARBA00023015"/>
    </source>
</evidence>
<reference evidence="6" key="1">
    <citation type="journal article" date="2019" name="Int. J. Syst. Evol. Microbiol.">
        <title>The Global Catalogue of Microorganisms (GCM) 10K type strain sequencing project: providing services to taxonomists for standard genome sequencing and annotation.</title>
        <authorList>
            <consortium name="The Broad Institute Genomics Platform"/>
            <consortium name="The Broad Institute Genome Sequencing Center for Infectious Disease"/>
            <person name="Wu L."/>
            <person name="Ma J."/>
        </authorList>
    </citation>
    <scope>NUCLEOTIDE SEQUENCE [LARGE SCALE GENOMIC DNA]</scope>
    <source>
        <strain evidence="6">JCM 3380</strain>
    </source>
</reference>
<keyword evidence="1" id="KW-0805">Transcription regulation</keyword>
<organism evidence="5 6">
    <name type="scientific">Saccharothrix mutabilis subsp. mutabilis</name>
    <dbReference type="NCBI Taxonomy" id="66855"/>
    <lineage>
        <taxon>Bacteria</taxon>
        <taxon>Bacillati</taxon>
        <taxon>Actinomycetota</taxon>
        <taxon>Actinomycetes</taxon>
        <taxon>Pseudonocardiales</taxon>
        <taxon>Pseudonocardiaceae</taxon>
        <taxon>Saccharothrix</taxon>
    </lineage>
</organism>
<dbReference type="EMBL" id="BAAABU010000001">
    <property type="protein sequence ID" value="GAA0207495.1"/>
    <property type="molecule type" value="Genomic_DNA"/>
</dbReference>
<name>A0ABP3CJG6_9PSEU</name>
<feature type="domain" description="HTH lacI-type" evidence="4">
    <location>
        <begin position="4"/>
        <end position="58"/>
    </location>
</feature>
<dbReference type="InterPro" id="IPR046335">
    <property type="entry name" value="LacI/GalR-like_sensor"/>
</dbReference>
<evidence type="ECO:0000313" key="6">
    <source>
        <dbReference type="Proteomes" id="UP001500416"/>
    </source>
</evidence>
<sequence>MRRATLATIAAAAGVSLPTVSKVLNGKDDVGPETRARVRRLLAEYDYVPVGARRASGQLLVDLVFTALDSPWAVEIIRGVVDSGLHVVVSSAAGQRGHSSWAASLVDAKRAGALLVTSQLTAADRRVLAGSRIPVVVIDPVDLPNPDVPSVGATNWAGGLAATEHLIRLGHQRVAVIGGPAGMLCSRARVDGYRAALDRAGLPFDPALVRHGDFKHEGGFRCASELLRLPDRPTAVFAGNDEQALGVIEAARVAGLSVPNDLSVVGFDDLPVAVWSSPALTTVRQPLTEMGRHAGRMLADLIAGRPVETERVELATELVVRSSTKEPPCT</sequence>
<dbReference type="CDD" id="cd01392">
    <property type="entry name" value="HTH_LacI"/>
    <property type="match status" value="1"/>
</dbReference>
<dbReference type="InterPro" id="IPR000843">
    <property type="entry name" value="HTH_LacI"/>
</dbReference>
<dbReference type="RefSeq" id="WP_343931556.1">
    <property type="nucleotide sequence ID" value="NZ_BAAABU010000001.1"/>
</dbReference>
<dbReference type="PANTHER" id="PTHR30146:SF153">
    <property type="entry name" value="LACTOSE OPERON REPRESSOR"/>
    <property type="match status" value="1"/>
</dbReference>